<dbReference type="EMBL" id="HG934468">
    <property type="protein sequence ID" value="CDN32269.1"/>
    <property type="molecule type" value="Genomic_DNA"/>
</dbReference>
<dbReference type="AlphaFoldDB" id="A0A060RE07"/>
<keyword evidence="2" id="KW-1185">Reference proteome</keyword>
<dbReference type="STRING" id="1433126.BN938_2197"/>
<dbReference type="KEGG" id="rbc:BN938_2197"/>
<gene>
    <name evidence="1" type="ORF">BN938_2197</name>
</gene>
<protein>
    <submittedName>
        <fullName evidence="1">Uncharacterized protein</fullName>
    </submittedName>
</protein>
<reference evidence="1 2" key="1">
    <citation type="journal article" date="2015" name="Genome Announc.">
        <title>Complete Genome Sequence of the Novel Leech Symbiont Mucinivorans hirudinis M3T.</title>
        <authorList>
            <person name="Nelson M.C."/>
            <person name="Bomar L."/>
            <person name="Graf J."/>
        </authorList>
    </citation>
    <scope>NUCLEOTIDE SEQUENCE [LARGE SCALE GENOMIC DNA]</scope>
    <source>
        <strain evidence="2">M3</strain>
    </source>
</reference>
<sequence length="38" mass="4496">MLLVMTQGDYENFDNKQIRANPLQKNGKTLQEKKLFLQ</sequence>
<accession>A0A060RE07</accession>
<evidence type="ECO:0000313" key="2">
    <source>
        <dbReference type="Proteomes" id="UP000027616"/>
    </source>
</evidence>
<organism evidence="1 2">
    <name type="scientific">Mucinivorans hirudinis</name>
    <dbReference type="NCBI Taxonomy" id="1433126"/>
    <lineage>
        <taxon>Bacteria</taxon>
        <taxon>Pseudomonadati</taxon>
        <taxon>Bacteroidota</taxon>
        <taxon>Bacteroidia</taxon>
        <taxon>Bacteroidales</taxon>
        <taxon>Rikenellaceae</taxon>
        <taxon>Mucinivorans</taxon>
    </lineage>
</organism>
<dbReference type="HOGENOM" id="CLU_3330317_0_0_10"/>
<name>A0A060RE07_9BACT</name>
<proteinExistence type="predicted"/>
<dbReference type="Proteomes" id="UP000027616">
    <property type="component" value="Chromosome I"/>
</dbReference>
<evidence type="ECO:0000313" key="1">
    <source>
        <dbReference type="EMBL" id="CDN32269.1"/>
    </source>
</evidence>